<feature type="chain" id="PRO_5045664869" evidence="1">
    <location>
        <begin position="41"/>
        <end position="129"/>
    </location>
</feature>
<dbReference type="GeneID" id="108566521"/>
<name>A0ABM1N527_NICVS</name>
<keyword evidence="1" id="KW-0732">Signal</keyword>
<organism evidence="2 3">
    <name type="scientific">Nicrophorus vespilloides</name>
    <name type="common">Boreal carrion beetle</name>
    <dbReference type="NCBI Taxonomy" id="110193"/>
    <lineage>
        <taxon>Eukaryota</taxon>
        <taxon>Metazoa</taxon>
        <taxon>Ecdysozoa</taxon>
        <taxon>Arthropoda</taxon>
        <taxon>Hexapoda</taxon>
        <taxon>Insecta</taxon>
        <taxon>Pterygota</taxon>
        <taxon>Neoptera</taxon>
        <taxon>Endopterygota</taxon>
        <taxon>Coleoptera</taxon>
        <taxon>Polyphaga</taxon>
        <taxon>Staphyliniformia</taxon>
        <taxon>Silphidae</taxon>
        <taxon>Nicrophorinae</taxon>
        <taxon>Nicrophorus</taxon>
    </lineage>
</organism>
<dbReference type="RefSeq" id="XP_017781927.1">
    <property type="nucleotide sequence ID" value="XM_017926438.1"/>
</dbReference>
<evidence type="ECO:0000313" key="2">
    <source>
        <dbReference type="Proteomes" id="UP000695000"/>
    </source>
</evidence>
<accession>A0ABM1N527</accession>
<dbReference type="Proteomes" id="UP000695000">
    <property type="component" value="Unplaced"/>
</dbReference>
<sequence>METDNIQLLFRFVMTYATNHDMFLFKTILLLIVAIACASGQMEECQEWTCAATSCVPVGDCNGPNEVVITGGFCNCCQLCATLVGEQPPSYDLISDHVAGKHGKCGDIAGKFVTCRNPFKCIGGKCRGK</sequence>
<evidence type="ECO:0000313" key="3">
    <source>
        <dbReference type="RefSeq" id="XP_017781927.1"/>
    </source>
</evidence>
<evidence type="ECO:0000256" key="1">
    <source>
        <dbReference type="SAM" id="SignalP"/>
    </source>
</evidence>
<keyword evidence="2" id="KW-1185">Reference proteome</keyword>
<protein>
    <submittedName>
        <fullName evidence="3">Uncharacterized protein LOC108566521 isoform X1</fullName>
    </submittedName>
</protein>
<reference evidence="3" key="1">
    <citation type="submission" date="2025-08" db="UniProtKB">
        <authorList>
            <consortium name="RefSeq"/>
        </authorList>
    </citation>
    <scope>IDENTIFICATION</scope>
    <source>
        <tissue evidence="3">Whole Larva</tissue>
    </source>
</reference>
<gene>
    <name evidence="3" type="primary">LOC108566521</name>
</gene>
<feature type="signal peptide" evidence="1">
    <location>
        <begin position="1"/>
        <end position="40"/>
    </location>
</feature>
<proteinExistence type="predicted"/>